<reference evidence="2 3" key="1">
    <citation type="submission" date="2022-01" db="EMBL/GenBank/DDBJ databases">
        <title>Whole genome-based taxonomy of the Shewanellaceae.</title>
        <authorList>
            <person name="Martin-Rodriguez A.J."/>
        </authorList>
    </citation>
    <scope>NUCLEOTIDE SEQUENCE [LARGE SCALE GENOMIC DNA]</scope>
    <source>
        <strain evidence="2 3">DSM 21332</strain>
    </source>
</reference>
<dbReference type="Proteomes" id="UP001202831">
    <property type="component" value="Unassembled WGS sequence"/>
</dbReference>
<dbReference type="Pfam" id="PF13398">
    <property type="entry name" value="Peptidase_M50B"/>
    <property type="match status" value="1"/>
</dbReference>
<dbReference type="EMBL" id="JAKIKT010000005">
    <property type="protein sequence ID" value="MCL2914792.1"/>
    <property type="molecule type" value="Genomic_DNA"/>
</dbReference>
<feature type="transmembrane region" description="Helical" evidence="1">
    <location>
        <begin position="15"/>
        <end position="33"/>
    </location>
</feature>
<sequence length="221" mass="24423">MPEQSGSGLPRPGRFMLELILALILVRLPFISIPFQWLESFFHELSHGLATVISGGVVSHIQLFPNGAGYCFSAGGWPVLIGFSGYFGAALWGYLMYQMATRPAWVKVSYGILTSLVALTTILWARDLLTLIILIALGILFLAPLRFAQSNLLMTLLRVMALMVMLNALTSPFALMGLEGKGDAQLLSSLTWIPGWIWISIWLVCSALALYFTWRRVEAAQ</sequence>
<evidence type="ECO:0000313" key="3">
    <source>
        <dbReference type="Proteomes" id="UP001202831"/>
    </source>
</evidence>
<accession>A0ABT0N8V0</accession>
<proteinExistence type="predicted"/>
<feature type="transmembrane region" description="Helical" evidence="1">
    <location>
        <begin position="195"/>
        <end position="214"/>
    </location>
</feature>
<feature type="transmembrane region" description="Helical" evidence="1">
    <location>
        <begin position="76"/>
        <end position="97"/>
    </location>
</feature>
<feature type="transmembrane region" description="Helical" evidence="1">
    <location>
        <begin position="104"/>
        <end position="125"/>
    </location>
</feature>
<feature type="transmembrane region" description="Helical" evidence="1">
    <location>
        <begin position="155"/>
        <end position="175"/>
    </location>
</feature>
<protein>
    <submittedName>
        <fullName evidence="2">M50 family metallopeptidase</fullName>
    </submittedName>
</protein>
<evidence type="ECO:0000313" key="2">
    <source>
        <dbReference type="EMBL" id="MCL2914792.1"/>
    </source>
</evidence>
<organism evidence="2 3">
    <name type="scientific">Shewanella corallii</name>
    <dbReference type="NCBI Taxonomy" id="560080"/>
    <lineage>
        <taxon>Bacteria</taxon>
        <taxon>Pseudomonadati</taxon>
        <taxon>Pseudomonadota</taxon>
        <taxon>Gammaproteobacteria</taxon>
        <taxon>Alteromonadales</taxon>
        <taxon>Shewanellaceae</taxon>
        <taxon>Shewanella</taxon>
    </lineage>
</organism>
<dbReference type="InterPro" id="IPR049500">
    <property type="entry name" value="Peptidase_M50B-like"/>
</dbReference>
<keyword evidence="3" id="KW-1185">Reference proteome</keyword>
<keyword evidence="1" id="KW-0472">Membrane</keyword>
<feature type="transmembrane region" description="Helical" evidence="1">
    <location>
        <begin position="45"/>
        <end position="64"/>
    </location>
</feature>
<feature type="transmembrane region" description="Helical" evidence="1">
    <location>
        <begin position="131"/>
        <end position="148"/>
    </location>
</feature>
<evidence type="ECO:0000256" key="1">
    <source>
        <dbReference type="SAM" id="Phobius"/>
    </source>
</evidence>
<keyword evidence="1" id="KW-0812">Transmembrane</keyword>
<dbReference type="PANTHER" id="PTHR33979:SF2">
    <property type="entry name" value="PEPTIDASE M50B-LIKE-DOMAIN-CONTAINING PROTEIN"/>
    <property type="match status" value="1"/>
</dbReference>
<comment type="caution">
    <text evidence="2">The sequence shown here is derived from an EMBL/GenBank/DDBJ whole genome shotgun (WGS) entry which is preliminary data.</text>
</comment>
<name>A0ABT0N8V0_9GAMM</name>
<keyword evidence="1" id="KW-1133">Transmembrane helix</keyword>
<dbReference type="PANTHER" id="PTHR33979">
    <property type="entry name" value="OS02G0221600 PROTEIN"/>
    <property type="match status" value="1"/>
</dbReference>
<dbReference type="RefSeq" id="WP_249249447.1">
    <property type="nucleotide sequence ID" value="NZ_JAKIKT010000005.1"/>
</dbReference>
<gene>
    <name evidence="2" type="ORF">L2725_13530</name>
</gene>